<dbReference type="CDD" id="cd00130">
    <property type="entry name" value="PAS"/>
    <property type="match status" value="2"/>
</dbReference>
<feature type="domain" description="PAS" evidence="1">
    <location>
        <begin position="368"/>
        <end position="412"/>
    </location>
</feature>
<evidence type="ECO:0000259" key="2">
    <source>
        <dbReference type="PROSITE" id="PS50113"/>
    </source>
</evidence>
<dbReference type="PANTHER" id="PTHR44757:SF2">
    <property type="entry name" value="BIOFILM ARCHITECTURE MAINTENANCE PROTEIN MBAA"/>
    <property type="match status" value="1"/>
</dbReference>
<dbReference type="InterPro" id="IPR052155">
    <property type="entry name" value="Biofilm_reg_signaling"/>
</dbReference>
<dbReference type="SMART" id="SM00091">
    <property type="entry name" value="PAS"/>
    <property type="match status" value="3"/>
</dbReference>
<dbReference type="InterPro" id="IPR001610">
    <property type="entry name" value="PAC"/>
</dbReference>
<dbReference type="NCBIfam" id="TIGR00254">
    <property type="entry name" value="GGDEF"/>
    <property type="match status" value="1"/>
</dbReference>
<feature type="domain" description="PAC" evidence="2">
    <location>
        <begin position="441"/>
        <end position="494"/>
    </location>
</feature>
<protein>
    <recommendedName>
        <fullName evidence="6">Diguanylate cyclase</fullName>
    </recommendedName>
</protein>
<evidence type="ECO:0000313" key="5">
    <source>
        <dbReference type="Proteomes" id="UP000093199"/>
    </source>
</evidence>
<dbReference type="EMBL" id="MASJ01000001">
    <property type="protein sequence ID" value="OCS88765.1"/>
    <property type="molecule type" value="Genomic_DNA"/>
</dbReference>
<comment type="caution">
    <text evidence="4">The sequence shown here is derived from an EMBL/GenBank/DDBJ whole genome shotgun (WGS) entry which is preliminary data.</text>
</comment>
<evidence type="ECO:0000259" key="3">
    <source>
        <dbReference type="PROSITE" id="PS50887"/>
    </source>
</evidence>
<gene>
    <name evidence="4" type="ORF">A6M13_02320</name>
</gene>
<dbReference type="InterPro" id="IPR000014">
    <property type="entry name" value="PAS"/>
</dbReference>
<keyword evidence="5" id="KW-1185">Reference proteome</keyword>
<dbReference type="SMART" id="SM00086">
    <property type="entry name" value="PAC"/>
    <property type="match status" value="3"/>
</dbReference>
<name>A0A1C0YNL2_9BACL</name>
<dbReference type="PROSITE" id="PS50887">
    <property type="entry name" value="GGDEF"/>
    <property type="match status" value="1"/>
</dbReference>
<dbReference type="PANTHER" id="PTHR44757">
    <property type="entry name" value="DIGUANYLATE CYCLASE DGCP"/>
    <property type="match status" value="1"/>
</dbReference>
<dbReference type="Pfam" id="PF08447">
    <property type="entry name" value="PAS_3"/>
    <property type="match status" value="1"/>
</dbReference>
<dbReference type="Gene3D" id="3.30.450.20">
    <property type="entry name" value="PAS domain"/>
    <property type="match status" value="2"/>
</dbReference>
<dbReference type="InterPro" id="IPR013655">
    <property type="entry name" value="PAS_fold_3"/>
</dbReference>
<evidence type="ECO:0008006" key="6">
    <source>
        <dbReference type="Google" id="ProtNLM"/>
    </source>
</evidence>
<evidence type="ECO:0000313" key="4">
    <source>
        <dbReference type="EMBL" id="OCS88765.1"/>
    </source>
</evidence>
<dbReference type="NCBIfam" id="TIGR00229">
    <property type="entry name" value="sensory_box"/>
    <property type="match status" value="2"/>
</dbReference>
<dbReference type="CDD" id="cd01949">
    <property type="entry name" value="GGDEF"/>
    <property type="match status" value="1"/>
</dbReference>
<dbReference type="SUPFAM" id="SSF55785">
    <property type="entry name" value="PYP-like sensor domain (PAS domain)"/>
    <property type="match status" value="3"/>
</dbReference>
<sequence>MIFRHSQDYVFFMKRECENYRYMAVSDSVVTLFAQNPVGQLLTDVIDEHTVQHMIPFYHKAIETAEQTTYQDYTHFHQAQKFETTLYPVHQQDGDYVLAFTKALRYERELGEYYLFTRSLFFNSSLSTILLSNEGNIYEVSLKALEEMGIATHNITNKLFFTLPIFERIDAIKIKEAIVQINHDQYSASLMVTLQKNTKEPKYVLISMNKMQVSDGLTGIFVLLQDVTNYHIQTEQLRLTSRDLAHVQQALDSTLEMVVTDINGTIVEVNEPFCRGTKYKRHELMNMPMRKLNSRKHPKSYFKGLWETVLAGKIWRGEICNHTKYGEPYWVDTTIIPLKDEQGHINQFMCINLNISEKKAIMTELRNVDRIFRMITEHTSDLIAITNEDGILIYVSPSYSKLLQYSQDELQGTFYATILHGKSKNLWNSKLYNEFAKEGEYSFEFEIEGRDGQVYLVETSLAVVHDPMRPNVSQIMMASREITQRKQKESELMYMAYHDSLTSLPNRRYLVQEFAQYKKDALQYNESFAIIYLDGDNFKGVNDIYGHDIGDSFLREFGKALRQSIRMHDVVVRLGGDEFAIVVKGLTRDRKMRKEQVYQVIADIHERLAQGWHIERNHFAPTSSMGISFFPEDGMDLRRLLDASDLALLQAKQRGKNGHFFYEDTKI</sequence>
<accession>A0A1C0YNL2</accession>
<dbReference type="SMART" id="SM00267">
    <property type="entry name" value="GGDEF"/>
    <property type="match status" value="1"/>
</dbReference>
<dbReference type="InterPro" id="IPR029787">
    <property type="entry name" value="Nucleotide_cyclase"/>
</dbReference>
<dbReference type="Proteomes" id="UP000093199">
    <property type="component" value="Unassembled WGS sequence"/>
</dbReference>
<dbReference type="AlphaFoldDB" id="A0A1C0YNL2"/>
<dbReference type="InterPro" id="IPR000700">
    <property type="entry name" value="PAS-assoc_C"/>
</dbReference>
<dbReference type="PROSITE" id="PS50112">
    <property type="entry name" value="PAS"/>
    <property type="match status" value="1"/>
</dbReference>
<organism evidence="4 5">
    <name type="scientific">Caryophanon tenue</name>
    <dbReference type="NCBI Taxonomy" id="33978"/>
    <lineage>
        <taxon>Bacteria</taxon>
        <taxon>Bacillati</taxon>
        <taxon>Bacillota</taxon>
        <taxon>Bacilli</taxon>
        <taxon>Bacillales</taxon>
        <taxon>Caryophanaceae</taxon>
        <taxon>Caryophanon</taxon>
    </lineage>
</organism>
<dbReference type="InterPro" id="IPR035965">
    <property type="entry name" value="PAS-like_dom_sf"/>
</dbReference>
<dbReference type="Gene3D" id="3.30.70.270">
    <property type="match status" value="1"/>
</dbReference>
<feature type="domain" description="GGDEF" evidence="3">
    <location>
        <begin position="526"/>
        <end position="664"/>
    </location>
</feature>
<dbReference type="Pfam" id="PF13426">
    <property type="entry name" value="PAS_9"/>
    <property type="match status" value="2"/>
</dbReference>
<dbReference type="STRING" id="33978.A6M13_02320"/>
<feature type="domain" description="PAC" evidence="2">
    <location>
        <begin position="313"/>
        <end position="367"/>
    </location>
</feature>
<reference evidence="4 5" key="1">
    <citation type="submission" date="2016-07" db="EMBL/GenBank/DDBJ databases">
        <title>Caryophanon tenue genome sequencing.</title>
        <authorList>
            <person name="Verma A."/>
            <person name="Pal Y."/>
            <person name="Krishnamurthi S."/>
        </authorList>
    </citation>
    <scope>NUCLEOTIDE SEQUENCE [LARGE SCALE GENOMIC DNA]</scope>
    <source>
        <strain evidence="4 5">DSM 14152</strain>
    </source>
</reference>
<proteinExistence type="predicted"/>
<dbReference type="InterPro" id="IPR043128">
    <property type="entry name" value="Rev_trsase/Diguanyl_cyclase"/>
</dbReference>
<dbReference type="SUPFAM" id="SSF55073">
    <property type="entry name" value="Nucleotide cyclase"/>
    <property type="match status" value="1"/>
</dbReference>
<dbReference type="PROSITE" id="PS50113">
    <property type="entry name" value="PAC"/>
    <property type="match status" value="2"/>
</dbReference>
<dbReference type="InterPro" id="IPR000160">
    <property type="entry name" value="GGDEF_dom"/>
</dbReference>
<evidence type="ECO:0000259" key="1">
    <source>
        <dbReference type="PROSITE" id="PS50112"/>
    </source>
</evidence>
<dbReference type="Pfam" id="PF00990">
    <property type="entry name" value="GGDEF"/>
    <property type="match status" value="1"/>
</dbReference>